<accession>A0A1U7LSL4</accession>
<dbReference type="GO" id="GO:0005096">
    <property type="term" value="F:GTPase activator activity"/>
    <property type="evidence" value="ECO:0007669"/>
    <property type="project" value="InterPro"/>
</dbReference>
<evidence type="ECO:0000313" key="2">
    <source>
        <dbReference type="EMBL" id="OLL25573.1"/>
    </source>
</evidence>
<feature type="compositionally biased region" description="Low complexity" evidence="1">
    <location>
        <begin position="148"/>
        <end position="170"/>
    </location>
</feature>
<feature type="region of interest" description="Disordered" evidence="1">
    <location>
        <begin position="50"/>
        <end position="77"/>
    </location>
</feature>
<organism evidence="2 3">
    <name type="scientific">Neolecta irregularis (strain DAH-3)</name>
    <dbReference type="NCBI Taxonomy" id="1198029"/>
    <lineage>
        <taxon>Eukaryota</taxon>
        <taxon>Fungi</taxon>
        <taxon>Dikarya</taxon>
        <taxon>Ascomycota</taxon>
        <taxon>Taphrinomycotina</taxon>
        <taxon>Neolectales</taxon>
        <taxon>Neolectaceae</taxon>
        <taxon>Neolecta</taxon>
    </lineage>
</organism>
<dbReference type="Pfam" id="PF20162">
    <property type="entry name" value="Etd1"/>
    <property type="match status" value="1"/>
</dbReference>
<feature type="compositionally biased region" description="Polar residues" evidence="1">
    <location>
        <begin position="54"/>
        <end position="65"/>
    </location>
</feature>
<feature type="compositionally biased region" description="Polar residues" evidence="1">
    <location>
        <begin position="216"/>
        <end position="225"/>
    </location>
</feature>
<feature type="compositionally biased region" description="Polar residues" evidence="1">
    <location>
        <begin position="288"/>
        <end position="301"/>
    </location>
</feature>
<dbReference type="AlphaFoldDB" id="A0A1U7LSL4"/>
<dbReference type="EMBL" id="LXFE01000360">
    <property type="protein sequence ID" value="OLL25573.1"/>
    <property type="molecule type" value="Genomic_DNA"/>
</dbReference>
<name>A0A1U7LSL4_NEOID</name>
<feature type="region of interest" description="Disordered" evidence="1">
    <location>
        <begin position="272"/>
        <end position="331"/>
    </location>
</feature>
<protein>
    <submittedName>
        <fullName evidence="2">Septation protein etd1</fullName>
    </submittedName>
</protein>
<proteinExistence type="predicted"/>
<dbReference type="OrthoDB" id="5346713at2759"/>
<reference evidence="2 3" key="1">
    <citation type="submission" date="2016-04" db="EMBL/GenBank/DDBJ databases">
        <title>Evolutionary innovation and constraint leading to complex multicellularity in the Ascomycota.</title>
        <authorList>
            <person name="Cisse O."/>
            <person name="Nguyen A."/>
            <person name="Hewitt D.A."/>
            <person name="Jedd G."/>
            <person name="Stajich J.E."/>
        </authorList>
    </citation>
    <scope>NUCLEOTIDE SEQUENCE [LARGE SCALE GENOMIC DNA]</scope>
    <source>
        <strain evidence="2 3">DAH-3</strain>
    </source>
</reference>
<dbReference type="GO" id="GO:1902412">
    <property type="term" value="P:regulation of mitotic cytokinesis"/>
    <property type="evidence" value="ECO:0007669"/>
    <property type="project" value="InterPro"/>
</dbReference>
<comment type="caution">
    <text evidence="2">The sequence shown here is derived from an EMBL/GenBank/DDBJ whole genome shotgun (WGS) entry which is preliminary data.</text>
</comment>
<dbReference type="Proteomes" id="UP000186594">
    <property type="component" value="Unassembled WGS sequence"/>
</dbReference>
<feature type="region of interest" description="Disordered" evidence="1">
    <location>
        <begin position="148"/>
        <end position="225"/>
    </location>
</feature>
<feature type="compositionally biased region" description="Basic and acidic residues" evidence="1">
    <location>
        <begin position="302"/>
        <end position="318"/>
    </location>
</feature>
<sequence length="501" mass="55174">MPGSLFHSVAALDSAVAGESDLRCLPAAQTKRKSWLRRLSDASMRPFSRGSIFSAHSESPASGENQPELPLNRPSLSPLQTEHLPILEPGLERNCSVNYDIETWKPWRVRQGSSKQSSTTHPRRIYPKEASLVQASLVPITAITFSNWSNSSSSSSSKSLAASSDASAGSGRVRDVSLSIPHFPPNPKTLELPVLQKGSKRSRKSLKEKQLGKASTDGSDSWDTQSDTAYETMKAAGPSSRRSKSKLHAQDVFFNDLSDTCTFANKISTPHRCKQFQPDDSGLEDNDGNISSDWDVSSTLSNDDKSPMKRLVENRPYTDHGSPTSLLKDPKTHIRHKSYPLDWNGRYSSIEPKESWDDDFDTPLGTMHIPRAIQSAQDAIRGHLGQVREFASLVDDIKQLQVSACHDPVSTQQNEGVLADADAILALAETEEQRSSAIKTVEQQRRADVARRLIGKVQGHDVKEERLSFDIALLPGLLDYVANIKEQLGNIVTPTDNNLEV</sequence>
<gene>
    <name evidence="2" type="ORF">NEOLI_001138</name>
</gene>
<keyword evidence="3" id="KW-1185">Reference proteome</keyword>
<evidence type="ECO:0000256" key="1">
    <source>
        <dbReference type="SAM" id="MobiDB-lite"/>
    </source>
</evidence>
<dbReference type="InterPro" id="IPR045342">
    <property type="entry name" value="Etd1"/>
</dbReference>
<evidence type="ECO:0000313" key="3">
    <source>
        <dbReference type="Proteomes" id="UP000186594"/>
    </source>
</evidence>